<dbReference type="RefSeq" id="WP_036291094.1">
    <property type="nucleotide sequence ID" value="NZ_LRAD01000011.1"/>
</dbReference>
<keyword evidence="3" id="KW-1185">Reference proteome</keyword>
<gene>
    <name evidence="2" type="ORF">Mlaev_00270</name>
</gene>
<dbReference type="Proteomes" id="UP000075357">
    <property type="component" value="Unassembled WGS sequence"/>
</dbReference>
<keyword evidence="1" id="KW-0472">Membrane</keyword>
<protein>
    <submittedName>
        <fullName evidence="2">Uncharacterized protein</fullName>
    </submittedName>
</protein>
<evidence type="ECO:0000313" key="2">
    <source>
        <dbReference type="EMBL" id="KXZ61734.1"/>
    </source>
</evidence>
<comment type="caution">
    <text evidence="2">The sequence shown here is derived from an EMBL/GenBank/DDBJ whole genome shotgun (WGS) entry which is preliminary data.</text>
</comment>
<evidence type="ECO:0000256" key="1">
    <source>
        <dbReference type="SAM" id="Phobius"/>
    </source>
</evidence>
<dbReference type="STRING" id="36807.Mlaev_00270"/>
<feature type="transmembrane region" description="Helical" evidence="1">
    <location>
        <begin position="81"/>
        <end position="101"/>
    </location>
</feature>
<dbReference type="AlphaFoldDB" id="A0A150HIJ1"/>
<organism evidence="2 3">
    <name type="scientific">Microbacterium laevaniformans</name>
    <dbReference type="NCBI Taxonomy" id="36807"/>
    <lineage>
        <taxon>Bacteria</taxon>
        <taxon>Bacillati</taxon>
        <taxon>Actinomycetota</taxon>
        <taxon>Actinomycetes</taxon>
        <taxon>Micrococcales</taxon>
        <taxon>Microbacteriaceae</taxon>
        <taxon>Microbacterium</taxon>
    </lineage>
</organism>
<dbReference type="PATRIC" id="fig|36807.3.peg.280"/>
<name>A0A150HIJ1_9MICO</name>
<dbReference type="EMBL" id="LRAD01000011">
    <property type="protein sequence ID" value="KXZ61734.1"/>
    <property type="molecule type" value="Genomic_DNA"/>
</dbReference>
<evidence type="ECO:0000313" key="3">
    <source>
        <dbReference type="Proteomes" id="UP000075357"/>
    </source>
</evidence>
<sequence>MIRSAPAHCTFAARMGLSVPRLLAGLGLVLVLLMGSWVETHSETDGLTAPSTAGPIVADQSGAVPAAVTTAGGNAENAEDLGVALCLLGVACALALVVLAWRAPSRTFSVERVAGIVRERIAFPSSRNPVLTLTQLRVFRT</sequence>
<proteinExistence type="predicted"/>
<keyword evidence="1" id="KW-0812">Transmembrane</keyword>
<reference evidence="2 3" key="1">
    <citation type="submission" date="2016-01" db="EMBL/GenBank/DDBJ databases">
        <title>Draft genome sequences of Microbacterium laevaniformans LCDC 91-0039 and the type strain of Microbacterium hominis LCDC 84-209.</title>
        <authorList>
            <person name="Bernier A.-M."/>
            <person name="Bernard K."/>
        </authorList>
    </citation>
    <scope>NUCLEOTIDE SEQUENCE [LARGE SCALE GENOMIC DNA]</scope>
    <source>
        <strain evidence="2 3">LCDC 91-0039</strain>
    </source>
</reference>
<keyword evidence="1" id="KW-1133">Transmembrane helix</keyword>
<accession>A0A150HIJ1</accession>